<organism evidence="3">
    <name type="scientific">Clavaria fumosa</name>
    <dbReference type="NCBI Taxonomy" id="264083"/>
    <lineage>
        <taxon>Eukaryota</taxon>
        <taxon>Fungi</taxon>
        <taxon>Dikarya</taxon>
        <taxon>Basidiomycota</taxon>
        <taxon>Agaricomycotina</taxon>
        <taxon>Agaricomycetes</taxon>
        <taxon>Agaricomycetidae</taxon>
        <taxon>Agaricales</taxon>
        <taxon>Clavariineae</taxon>
        <taxon>Clavariaceae</taxon>
        <taxon>Clavaria</taxon>
    </lineage>
</organism>
<dbReference type="GO" id="GO:0004519">
    <property type="term" value="F:endonuclease activity"/>
    <property type="evidence" value="ECO:0007669"/>
    <property type="project" value="UniProtKB-KW"/>
</dbReference>
<name>A0A7T3U4S7_9AGAR</name>
<dbReference type="PANTHER" id="PTHR36181">
    <property type="entry name" value="INTRON-ENCODED ENDONUCLEASE AI3-RELATED"/>
    <property type="match status" value="1"/>
</dbReference>
<evidence type="ECO:0000259" key="2">
    <source>
        <dbReference type="Pfam" id="PF00961"/>
    </source>
</evidence>
<keyword evidence="3" id="KW-0540">Nuclease</keyword>
<dbReference type="InterPro" id="IPR027434">
    <property type="entry name" value="Homing_endonucl"/>
</dbReference>
<keyword evidence="3" id="KW-0378">Hydrolase</keyword>
<accession>A0A7T3U4S7</accession>
<dbReference type="PANTHER" id="PTHR36181:SF4">
    <property type="entry name" value="LAGLIDADG ENDONUCLEASE"/>
    <property type="match status" value="1"/>
</dbReference>
<feature type="domain" description="Homing endonuclease LAGLIDADG" evidence="2">
    <location>
        <begin position="75"/>
        <end position="172"/>
    </location>
</feature>
<dbReference type="AlphaFoldDB" id="A0A7T3U4S7"/>
<keyword evidence="3" id="KW-0496">Mitochondrion</keyword>
<dbReference type="SUPFAM" id="SSF55608">
    <property type="entry name" value="Homing endonucleases"/>
    <property type="match status" value="2"/>
</dbReference>
<reference evidence="3" key="1">
    <citation type="journal article" date="2020" name="IMA Fungus">
        <title>The 256 kb mitochondrial genome of Clavaria fumosa is the largest among phylum Basidiomycota and is rich in introns and intronic ORFs.</title>
        <authorList>
            <person name="Wang X."/>
            <person name="Wang Y."/>
            <person name="Yao W."/>
            <person name="Shen J."/>
            <person name="Chen M."/>
            <person name="Gao M."/>
            <person name="Ren J."/>
            <person name="Li Q."/>
            <person name="Liu N."/>
        </authorList>
    </citation>
    <scope>NUCLEOTIDE SEQUENCE</scope>
</reference>
<dbReference type="GO" id="GO:0005739">
    <property type="term" value="C:mitochondrion"/>
    <property type="evidence" value="ECO:0007669"/>
    <property type="project" value="UniProtKB-ARBA"/>
</dbReference>
<dbReference type="InterPro" id="IPR004860">
    <property type="entry name" value="LAGLIDADG_dom"/>
</dbReference>
<dbReference type="Gene3D" id="3.10.28.10">
    <property type="entry name" value="Homing endonucleases"/>
    <property type="match status" value="2"/>
</dbReference>
<comment type="function">
    <text evidence="1">Mitochondrial DNA endonuclease involved in intron homing.</text>
</comment>
<dbReference type="GeneID" id="65338547"/>
<geneLocation type="mitochondrion" evidence="3"/>
<dbReference type="FunFam" id="3.10.28.10:FF:000010">
    <property type="entry name" value="LAGLIDADG homing endonuclease I-LtrII"/>
    <property type="match status" value="1"/>
</dbReference>
<feature type="domain" description="Homing endonuclease LAGLIDADG" evidence="2">
    <location>
        <begin position="231"/>
        <end position="330"/>
    </location>
</feature>
<sequence length="360" mass="41109">MGYRGSKSALCGSFVVKEQRADGNWYPSNRYLRCALMDFESSYQVRFPSKQLRLKILFFSTVIEKTPQLNPYFVTGFCEGESSFQVSIIMNKNFKLGVRAQFTIGLHSRDLALLLKIKEFFGCGIIVKNDPQSEISFRVNSLQDLTNIIIPHFLNYPLLTQKAADFYLFKQVTELMKNKAHLTTEGLQEIINIKSSMNLGLSEELKSNSIKTVPVQRPTIKTTNIPDSNWISGFVSGEGNFFVDIFKSSSNKIGFQVKLRLSITQHSRDKELLELIVKYLAAGIVNIHSENAFVFKVSKLVDLKKKIIPLFEKYPILGVKQLDFLDFCEVAKLMNEGKHLTTEGLYLIRTIKNKMNTKRK</sequence>
<evidence type="ECO:0000313" key="3">
    <source>
        <dbReference type="EMBL" id="QPZ51117.1"/>
    </source>
</evidence>
<dbReference type="EMBL" id="MT114157">
    <property type="protein sequence ID" value="QPZ51117.1"/>
    <property type="molecule type" value="Genomic_DNA"/>
</dbReference>
<gene>
    <name evidence="3" type="primary">orf360</name>
</gene>
<dbReference type="RefSeq" id="YP_010130215.1">
    <property type="nucleotide sequence ID" value="NC_056336.1"/>
</dbReference>
<dbReference type="InterPro" id="IPR051289">
    <property type="entry name" value="LAGLIDADG_Endonuclease"/>
</dbReference>
<protein>
    <submittedName>
        <fullName evidence="3">LAGLIDADG endonuclease</fullName>
    </submittedName>
</protein>
<keyword evidence="3" id="KW-0255">Endonuclease</keyword>
<dbReference type="Pfam" id="PF00961">
    <property type="entry name" value="LAGLIDADG_1"/>
    <property type="match status" value="2"/>
</dbReference>
<proteinExistence type="predicted"/>
<evidence type="ECO:0000256" key="1">
    <source>
        <dbReference type="ARBA" id="ARBA00002670"/>
    </source>
</evidence>